<feature type="compositionally biased region" description="Basic residues" evidence="1">
    <location>
        <begin position="160"/>
        <end position="169"/>
    </location>
</feature>
<gene>
    <name evidence="2" type="ORF">Dsin_000418</name>
</gene>
<evidence type="ECO:0000313" key="2">
    <source>
        <dbReference type="EMBL" id="KAK3228537.1"/>
    </source>
</evidence>
<proteinExistence type="predicted"/>
<organism evidence="2 3">
    <name type="scientific">Dipteronia sinensis</name>
    <dbReference type="NCBI Taxonomy" id="43782"/>
    <lineage>
        <taxon>Eukaryota</taxon>
        <taxon>Viridiplantae</taxon>
        <taxon>Streptophyta</taxon>
        <taxon>Embryophyta</taxon>
        <taxon>Tracheophyta</taxon>
        <taxon>Spermatophyta</taxon>
        <taxon>Magnoliopsida</taxon>
        <taxon>eudicotyledons</taxon>
        <taxon>Gunneridae</taxon>
        <taxon>Pentapetalae</taxon>
        <taxon>rosids</taxon>
        <taxon>malvids</taxon>
        <taxon>Sapindales</taxon>
        <taxon>Sapindaceae</taxon>
        <taxon>Hippocastanoideae</taxon>
        <taxon>Acereae</taxon>
        <taxon>Dipteronia</taxon>
    </lineage>
</organism>
<evidence type="ECO:0000313" key="3">
    <source>
        <dbReference type="Proteomes" id="UP001281410"/>
    </source>
</evidence>
<name>A0AAE0B372_9ROSI</name>
<reference evidence="2" key="1">
    <citation type="journal article" date="2023" name="Plant J.">
        <title>Genome sequences and population genomics provide insights into the demographic history, inbreeding, and mutation load of two 'living fossil' tree species of Dipteronia.</title>
        <authorList>
            <person name="Feng Y."/>
            <person name="Comes H.P."/>
            <person name="Chen J."/>
            <person name="Zhu S."/>
            <person name="Lu R."/>
            <person name="Zhang X."/>
            <person name="Li P."/>
            <person name="Qiu J."/>
            <person name="Olsen K.M."/>
            <person name="Qiu Y."/>
        </authorList>
    </citation>
    <scope>NUCLEOTIDE SEQUENCE</scope>
    <source>
        <strain evidence="2">NBL</strain>
    </source>
</reference>
<dbReference type="EMBL" id="JANJYJ010000001">
    <property type="protein sequence ID" value="KAK3228537.1"/>
    <property type="molecule type" value="Genomic_DNA"/>
</dbReference>
<sequence>MDYLCSRFRRMDKPELKTTCTPEQLEIRKGLKRRLVEDWFGVGNEPRLSDYDSSSGNRSVKGKAPIEPWRIDDDDNSSSGDSTPLEVEKAILDAMFSDDYKCDASSRGGESGIGQGDSQSDMKITESVSAVPCGEGEDGCSIRPKAALNSPACGQGQGDRKKRRLAETR</sequence>
<dbReference type="AlphaFoldDB" id="A0AAE0B372"/>
<feature type="region of interest" description="Disordered" evidence="1">
    <location>
        <begin position="43"/>
        <end position="86"/>
    </location>
</feature>
<protein>
    <submittedName>
        <fullName evidence="2">Uncharacterized protein</fullName>
    </submittedName>
</protein>
<keyword evidence="3" id="KW-1185">Reference proteome</keyword>
<evidence type="ECO:0000256" key="1">
    <source>
        <dbReference type="SAM" id="MobiDB-lite"/>
    </source>
</evidence>
<comment type="caution">
    <text evidence="2">The sequence shown here is derived from an EMBL/GenBank/DDBJ whole genome shotgun (WGS) entry which is preliminary data.</text>
</comment>
<dbReference type="Proteomes" id="UP001281410">
    <property type="component" value="Unassembled WGS sequence"/>
</dbReference>
<feature type="region of interest" description="Disordered" evidence="1">
    <location>
        <begin position="102"/>
        <end position="169"/>
    </location>
</feature>
<accession>A0AAE0B372</accession>
<feature type="compositionally biased region" description="Polar residues" evidence="1">
    <location>
        <begin position="116"/>
        <end position="128"/>
    </location>
</feature>